<name>A0A812HQE0_9DINO</name>
<evidence type="ECO:0000313" key="9">
    <source>
        <dbReference type="EMBL" id="CAE6958583.1"/>
    </source>
</evidence>
<keyword evidence="10" id="KW-1185">Reference proteome</keyword>
<dbReference type="EC" id="3.4.19.12" evidence="2"/>
<dbReference type="GO" id="GO:0006508">
    <property type="term" value="P:proteolysis"/>
    <property type="evidence" value="ECO:0007669"/>
    <property type="project" value="UniProtKB-KW"/>
</dbReference>
<dbReference type="InterPro" id="IPR022105">
    <property type="entry name" value="DUF3645"/>
</dbReference>
<reference evidence="9" key="1">
    <citation type="submission" date="2021-02" db="EMBL/GenBank/DDBJ databases">
        <authorList>
            <person name="Dougan E. K."/>
            <person name="Rhodes N."/>
            <person name="Thang M."/>
            <person name="Chan C."/>
        </authorList>
    </citation>
    <scope>NUCLEOTIDE SEQUENCE</scope>
</reference>
<dbReference type="GO" id="GO:0004843">
    <property type="term" value="F:cysteine-type deubiquitinase activity"/>
    <property type="evidence" value="ECO:0007669"/>
    <property type="project" value="UniProtKB-EC"/>
</dbReference>
<evidence type="ECO:0000259" key="8">
    <source>
        <dbReference type="Pfam" id="PF12359"/>
    </source>
</evidence>
<sequence length="1091" mass="122828">MDQLRECRKMGGILLMTEESTRSLQLKLRECCLGRTSTKLASGFARVFNEGLHSVVDFFDEVDEALRLQNEQIYTLGARQALDGGDLRWKVPFAIFRLLKNDGEVKKKLLDLSSRNLVEMTENSCEELTGAEFPRLRFVEMHRNEDAWAELSQCLCEGLLSEGLSFTERQEKLGGIRNLPLKARDRLRSFILDPSLSDEELEAILESLKEYDSNPSLADAALTARGLFAGDILRSALHKRHRVEFGVDRTTWRCEMAIPFRFKDAPSERTEFGHPDLAITLTLRAYVEDGLTKASFARVVQWLKDLPLAHKARQYRLWLHAAASPDDLRTEAVEKAVAKRLKIPRSVEGLTFDDDMINSLWPKLCKNLQVIETLLEQFVFPKETRQFPFKVSASAWDLAFGRLRGFSGTADNRQLLPLGVQQYEDEWLKHTDGRALRSLCDPEMGGPSAVRQVEEKEPLKILEEILSPADTPEVSVLIDCGAFLTGMSNRQVAQAVLGLCARFRAAIYFDDDNQVLVLDRNGKDTPLAKSPLQPAHECFTYLDDKHTRGTDLRFAPAAVGAVTICKKTTKDRLVQSCMRMRSLGLGQKVILFVDTEAGRQLAVEAGQPGQQGVPRSVPSLGLVLAYVTARTAEELKSAIVHWALQGAAFAVRVPFLRHVSSGFGAECRTLAKLCREPEEFQLASYCQSLAARPSAEEIPRRAKESPQRILNSADLSEQEVRQWEESANIIIEDQLSYLHRQQLLCSEDVLATSMDEEQEREREQEKEREREVEIEMEAEVCPPVLQAHKRLLEKQWEWSRALQPGFVASCLGGILGCPRLFPITADELERRGTPLPQLRDLRQMPHVFATDNFLSSVEVVDADCGPLERAHAVRPVDVYALLEACTNQSVILLSGWEAGHVLRETRCLSKQAPQRAAQAEDFPTQLCHVNGGKSMCVCPRGYPKLPGAHHRAVLKLFHGCCDYPRSESPELAKFLGLLEPSCIYSAAGHHGWTERQCRRLWDALRDMKVLGRNGFVKYVPNIEDSKLREAVGTVLEQSEIDYASKMIWFHKLLAEISSGHKNPAGVVPEFIRFRLQGHLFQGSSLEELLDL</sequence>
<keyword evidence="4" id="KW-0833">Ubl conjugation pathway</keyword>
<keyword evidence="3" id="KW-0645">Protease</keyword>
<comment type="catalytic activity">
    <reaction evidence="1">
        <text>Thiol-dependent hydrolysis of ester, thioester, amide, peptide and isopeptide bonds formed by the C-terminal Gly of ubiquitin (a 76-residue protein attached to proteins as an intracellular targeting signal).</text>
        <dbReference type="EC" id="3.4.19.12"/>
    </reaction>
</comment>
<feature type="domain" description="DUF3645" evidence="8">
    <location>
        <begin position="253"/>
        <end position="282"/>
    </location>
</feature>
<feature type="domain" description="DUF3638" evidence="7">
    <location>
        <begin position="3"/>
        <end position="101"/>
    </location>
</feature>
<accession>A0A812HQE0</accession>
<evidence type="ECO:0000256" key="2">
    <source>
        <dbReference type="ARBA" id="ARBA00012759"/>
    </source>
</evidence>
<gene>
    <name evidence="9" type="ORF">SNAT2548_LOCUS1857</name>
</gene>
<dbReference type="AlphaFoldDB" id="A0A812HQE0"/>
<dbReference type="Pfam" id="PF12340">
    <property type="entry name" value="DUF3638"/>
    <property type="match status" value="1"/>
</dbReference>
<evidence type="ECO:0000259" key="7">
    <source>
        <dbReference type="Pfam" id="PF12340"/>
    </source>
</evidence>
<evidence type="ECO:0000256" key="4">
    <source>
        <dbReference type="ARBA" id="ARBA00022786"/>
    </source>
</evidence>
<keyword evidence="6" id="KW-0788">Thiol protease</keyword>
<evidence type="ECO:0000256" key="1">
    <source>
        <dbReference type="ARBA" id="ARBA00000707"/>
    </source>
</evidence>
<dbReference type="PANTHER" id="PTHR13367">
    <property type="entry name" value="UBIQUITIN THIOESTERASE"/>
    <property type="match status" value="1"/>
</dbReference>
<dbReference type="OrthoDB" id="3182339at2759"/>
<dbReference type="PANTHER" id="PTHR13367:SF33">
    <property type="entry name" value="P-LOOP CONTAINING NUCLEOSIDE TRIPHOSPHATE HYDROLASE PROTEIN"/>
    <property type="match status" value="1"/>
</dbReference>
<evidence type="ECO:0000256" key="5">
    <source>
        <dbReference type="ARBA" id="ARBA00022801"/>
    </source>
</evidence>
<evidence type="ECO:0000313" key="10">
    <source>
        <dbReference type="Proteomes" id="UP000604046"/>
    </source>
</evidence>
<evidence type="ECO:0000256" key="3">
    <source>
        <dbReference type="ARBA" id="ARBA00022670"/>
    </source>
</evidence>
<proteinExistence type="predicted"/>
<organism evidence="9 10">
    <name type="scientific">Symbiodinium natans</name>
    <dbReference type="NCBI Taxonomy" id="878477"/>
    <lineage>
        <taxon>Eukaryota</taxon>
        <taxon>Sar</taxon>
        <taxon>Alveolata</taxon>
        <taxon>Dinophyceae</taxon>
        <taxon>Suessiales</taxon>
        <taxon>Symbiodiniaceae</taxon>
        <taxon>Symbiodinium</taxon>
    </lineage>
</organism>
<comment type="caution">
    <text evidence="9">The sequence shown here is derived from an EMBL/GenBank/DDBJ whole genome shotgun (WGS) entry which is preliminary data.</text>
</comment>
<dbReference type="EMBL" id="CAJNDS010000106">
    <property type="protein sequence ID" value="CAE6958583.1"/>
    <property type="molecule type" value="Genomic_DNA"/>
</dbReference>
<keyword evidence="5" id="KW-0378">Hydrolase</keyword>
<dbReference type="Pfam" id="PF12359">
    <property type="entry name" value="DUF3645"/>
    <property type="match status" value="1"/>
</dbReference>
<dbReference type="InterPro" id="IPR022099">
    <property type="entry name" value="DUF3638"/>
</dbReference>
<dbReference type="Proteomes" id="UP000604046">
    <property type="component" value="Unassembled WGS sequence"/>
</dbReference>
<protein>
    <recommendedName>
        <fullName evidence="2">ubiquitinyl hydrolase 1</fullName>
        <ecNumber evidence="2">3.4.19.12</ecNumber>
    </recommendedName>
</protein>
<dbReference type="InterPro" id="IPR051346">
    <property type="entry name" value="OTU_Deubiquitinase"/>
</dbReference>
<evidence type="ECO:0000256" key="6">
    <source>
        <dbReference type="ARBA" id="ARBA00022807"/>
    </source>
</evidence>